<dbReference type="AlphaFoldDB" id="X1JUE1"/>
<dbReference type="GO" id="GO:0005829">
    <property type="term" value="C:cytosol"/>
    <property type="evidence" value="ECO:0007669"/>
    <property type="project" value="TreeGrafter"/>
</dbReference>
<dbReference type="GO" id="GO:0006178">
    <property type="term" value="P:guanine salvage"/>
    <property type="evidence" value="ECO:0007669"/>
    <property type="project" value="TreeGrafter"/>
</dbReference>
<dbReference type="GO" id="GO:0046100">
    <property type="term" value="P:hypoxanthine metabolic process"/>
    <property type="evidence" value="ECO:0007669"/>
    <property type="project" value="TreeGrafter"/>
</dbReference>
<organism evidence="2">
    <name type="scientific">marine sediment metagenome</name>
    <dbReference type="NCBI Taxonomy" id="412755"/>
    <lineage>
        <taxon>unclassified sequences</taxon>
        <taxon>metagenomes</taxon>
        <taxon>ecological metagenomes</taxon>
    </lineage>
</organism>
<dbReference type="EMBL" id="BARU01044842">
    <property type="protein sequence ID" value="GAH81889.1"/>
    <property type="molecule type" value="Genomic_DNA"/>
</dbReference>
<dbReference type="SUPFAM" id="SSF53271">
    <property type="entry name" value="PRTase-like"/>
    <property type="match status" value="1"/>
</dbReference>
<dbReference type="GO" id="GO:0032264">
    <property type="term" value="P:IMP salvage"/>
    <property type="evidence" value="ECO:0007669"/>
    <property type="project" value="TreeGrafter"/>
</dbReference>
<dbReference type="PANTHER" id="PTHR43340:SF1">
    <property type="entry name" value="HYPOXANTHINE PHOSPHORIBOSYLTRANSFERASE"/>
    <property type="match status" value="1"/>
</dbReference>
<accession>X1JUE1</accession>
<protein>
    <recommendedName>
        <fullName evidence="1">Phosphoribosyltransferase domain-containing protein</fullName>
    </recommendedName>
</protein>
<feature type="non-terminal residue" evidence="2">
    <location>
        <position position="107"/>
    </location>
</feature>
<dbReference type="InterPro" id="IPR050408">
    <property type="entry name" value="HGPRT"/>
</dbReference>
<evidence type="ECO:0000259" key="1">
    <source>
        <dbReference type="Pfam" id="PF00156"/>
    </source>
</evidence>
<reference evidence="2" key="1">
    <citation type="journal article" date="2014" name="Front. Microbiol.">
        <title>High frequency of phylogenetically diverse reductive dehalogenase-homologous genes in deep subseafloor sedimentary metagenomes.</title>
        <authorList>
            <person name="Kawai M."/>
            <person name="Futagami T."/>
            <person name="Toyoda A."/>
            <person name="Takaki Y."/>
            <person name="Nishi S."/>
            <person name="Hori S."/>
            <person name="Arai W."/>
            <person name="Tsubouchi T."/>
            <person name="Morono Y."/>
            <person name="Uchiyama I."/>
            <person name="Ito T."/>
            <person name="Fujiyama A."/>
            <person name="Inagaki F."/>
            <person name="Takami H."/>
        </authorList>
    </citation>
    <scope>NUCLEOTIDE SEQUENCE</scope>
    <source>
        <strain evidence="2">Expedition CK06-06</strain>
    </source>
</reference>
<evidence type="ECO:0000313" key="2">
    <source>
        <dbReference type="EMBL" id="GAH81889.1"/>
    </source>
</evidence>
<dbReference type="Pfam" id="PF00156">
    <property type="entry name" value="Pribosyltran"/>
    <property type="match status" value="1"/>
</dbReference>
<dbReference type="GO" id="GO:0004422">
    <property type="term" value="F:hypoxanthine phosphoribosyltransferase activity"/>
    <property type="evidence" value="ECO:0007669"/>
    <property type="project" value="TreeGrafter"/>
</dbReference>
<proteinExistence type="predicted"/>
<comment type="caution">
    <text evidence="2">The sequence shown here is derived from an EMBL/GenBank/DDBJ whole genome shotgun (WGS) entry which is preliminary data.</text>
</comment>
<dbReference type="InterPro" id="IPR000836">
    <property type="entry name" value="PRTase_dom"/>
</dbReference>
<dbReference type="PANTHER" id="PTHR43340">
    <property type="entry name" value="HYPOXANTHINE-GUANINE PHOSPHORIBOSYLTRANSFERASE"/>
    <property type="match status" value="1"/>
</dbReference>
<dbReference type="CDD" id="cd06223">
    <property type="entry name" value="PRTases_typeI"/>
    <property type="match status" value="1"/>
</dbReference>
<dbReference type="Gene3D" id="3.40.50.2020">
    <property type="match status" value="1"/>
</dbReference>
<dbReference type="InterPro" id="IPR029057">
    <property type="entry name" value="PRTase-like"/>
</dbReference>
<gene>
    <name evidence="2" type="ORF">S03H2_68253</name>
</gene>
<name>X1JUE1_9ZZZZ</name>
<sequence>MDSEPKLHILFNRQEIEAAVSRLATEISRDYHDKHPLLLGILKGSFMFMADLIRRLDFPLEVEFIGLSSYGKSSQTSGKIKVVQGLCSAVKGRNILVIEDIIDTGLT</sequence>
<dbReference type="GO" id="GO:0000287">
    <property type="term" value="F:magnesium ion binding"/>
    <property type="evidence" value="ECO:0007669"/>
    <property type="project" value="TreeGrafter"/>
</dbReference>
<dbReference type="GO" id="GO:0032263">
    <property type="term" value="P:GMP salvage"/>
    <property type="evidence" value="ECO:0007669"/>
    <property type="project" value="TreeGrafter"/>
</dbReference>
<feature type="domain" description="Phosphoribosyltransferase" evidence="1">
    <location>
        <begin position="11"/>
        <end position="107"/>
    </location>
</feature>